<organism evidence="2">
    <name type="scientific">Mimivirus LCMiAC02</name>
    <dbReference type="NCBI Taxonomy" id="2506609"/>
    <lineage>
        <taxon>Viruses</taxon>
        <taxon>Varidnaviria</taxon>
        <taxon>Bamfordvirae</taxon>
        <taxon>Nucleocytoviricota</taxon>
        <taxon>Megaviricetes</taxon>
        <taxon>Imitervirales</taxon>
        <taxon>Mimiviridae</taxon>
        <taxon>Klosneuvirinae</taxon>
    </lineage>
</organism>
<dbReference type="InterPro" id="IPR036019">
    <property type="entry name" value="MscL_channel"/>
</dbReference>
<accession>A0A481Z1F0</accession>
<keyword evidence="1" id="KW-0812">Transmembrane</keyword>
<keyword evidence="1" id="KW-0472">Membrane</keyword>
<evidence type="ECO:0000256" key="1">
    <source>
        <dbReference type="SAM" id="Phobius"/>
    </source>
</evidence>
<gene>
    <name evidence="2" type="ORF">LCMiAC02_00080</name>
</gene>
<proteinExistence type="predicted"/>
<dbReference type="EMBL" id="MK500406">
    <property type="protein sequence ID" value="QBK88915.1"/>
    <property type="molecule type" value="Genomic_DNA"/>
</dbReference>
<reference evidence="2" key="1">
    <citation type="journal article" date="2019" name="MBio">
        <title>Virus Genomes from Deep Sea Sediments Expand the Ocean Megavirome and Support Independent Origins of Viral Gigantism.</title>
        <authorList>
            <person name="Backstrom D."/>
            <person name="Yutin N."/>
            <person name="Jorgensen S.L."/>
            <person name="Dharamshi J."/>
            <person name="Homa F."/>
            <person name="Zaremba-Niedwiedzka K."/>
            <person name="Spang A."/>
            <person name="Wolf Y.I."/>
            <person name="Koonin E.V."/>
            <person name="Ettema T.J."/>
        </authorList>
    </citation>
    <scope>NUCLEOTIDE SEQUENCE</scope>
</reference>
<keyword evidence="1" id="KW-1133">Transmembrane helix</keyword>
<dbReference type="InterPro" id="IPR037673">
    <property type="entry name" value="MSC/AndL"/>
</dbReference>
<evidence type="ECO:0000313" key="2">
    <source>
        <dbReference type="EMBL" id="QBK88915.1"/>
    </source>
</evidence>
<feature type="transmembrane region" description="Helical" evidence="1">
    <location>
        <begin position="79"/>
        <end position="100"/>
    </location>
</feature>
<dbReference type="SUPFAM" id="SSF81330">
    <property type="entry name" value="Gated mechanosensitive channel"/>
    <property type="match status" value="1"/>
</dbReference>
<name>A0A481Z1F0_9VIRU</name>
<sequence length="105" mass="12273">MNNIVDTEYDFSKFINILNQHNILSIVIASAIGDQLNNVVTSFVNSFVMPFFSHKDKKNIKLKHKTIYIKGIKFKIGRFILVFVKCIIIIYVIFFIAKLLKQKYL</sequence>
<dbReference type="Gene3D" id="1.10.1200.120">
    <property type="entry name" value="Large-conductance mechanosensitive channel, MscL, domain 1"/>
    <property type="match status" value="1"/>
</dbReference>
<dbReference type="Pfam" id="PF01741">
    <property type="entry name" value="MscL"/>
    <property type="match status" value="1"/>
</dbReference>
<protein>
    <submittedName>
        <fullName evidence="2">Uncharacterized protein</fullName>
    </submittedName>
</protein>